<dbReference type="Proteomes" id="UP000034739">
    <property type="component" value="Unassembled WGS sequence"/>
</dbReference>
<dbReference type="PANTHER" id="PTHR43861:SF6">
    <property type="entry name" value="METHYLTRANSFERASE TYPE 11"/>
    <property type="match status" value="1"/>
</dbReference>
<evidence type="ECO:0008006" key="3">
    <source>
        <dbReference type="Google" id="ProtNLM"/>
    </source>
</evidence>
<evidence type="ECO:0000313" key="2">
    <source>
        <dbReference type="Proteomes" id="UP000034739"/>
    </source>
</evidence>
<proteinExistence type="predicted"/>
<dbReference type="AlphaFoldDB" id="A0A0G1U263"/>
<dbReference type="CDD" id="cd02440">
    <property type="entry name" value="AdoMet_MTases"/>
    <property type="match status" value="1"/>
</dbReference>
<dbReference type="PANTHER" id="PTHR43861">
    <property type="entry name" value="TRANS-ACONITATE 2-METHYLTRANSFERASE-RELATED"/>
    <property type="match status" value="1"/>
</dbReference>
<organism evidence="1 2">
    <name type="scientific">Candidatus Gottesmanbacteria bacterium GW2011_GWA2_47_9</name>
    <dbReference type="NCBI Taxonomy" id="1618445"/>
    <lineage>
        <taxon>Bacteria</taxon>
        <taxon>Candidatus Gottesmaniibacteriota</taxon>
    </lineage>
</organism>
<name>A0A0G1U263_9BACT</name>
<comment type="caution">
    <text evidence="1">The sequence shown here is derived from an EMBL/GenBank/DDBJ whole genome shotgun (WGS) entry which is preliminary data.</text>
</comment>
<dbReference type="SUPFAM" id="SSF53335">
    <property type="entry name" value="S-adenosyl-L-methionine-dependent methyltransferases"/>
    <property type="match status" value="1"/>
</dbReference>
<protein>
    <recommendedName>
        <fullName evidence="3">Methyltransferase type 11</fullName>
    </recommendedName>
</protein>
<dbReference type="EMBL" id="LCOY01000012">
    <property type="protein sequence ID" value="KKU88164.1"/>
    <property type="molecule type" value="Genomic_DNA"/>
</dbReference>
<dbReference type="InterPro" id="IPR029063">
    <property type="entry name" value="SAM-dependent_MTases_sf"/>
</dbReference>
<dbReference type="Pfam" id="PF13489">
    <property type="entry name" value="Methyltransf_23"/>
    <property type="match status" value="1"/>
</dbReference>
<evidence type="ECO:0000313" key="1">
    <source>
        <dbReference type="EMBL" id="KKU88164.1"/>
    </source>
</evidence>
<accession>A0A0G1U263</accession>
<sequence length="295" mass="34143">MKRQDCYLCISGNNHLLWSKSDFNVVKCDNCGLVFTKLPSTYVLEKFNADYYAKDYLTNYENRKETLAKRFLKRLKDIETIKRGGKLLDVGCSTGLFLKIASENSQYRWKLFGIDINRNSIKFAKTKANASFYCASLHGEKFKANFFDCVTCFDVLEHDADIRGNLKEIYRILKPGGLLVIQVPNCKSAMAYLCGQHWDWWSVPDHVLHFSPSVLSKILEDNGFVIKRLFTWEPAKEFVENIRGTIKARVTHFLSLNKILSKLSVVPLYFLWFVLRLIEKEFDVGGLTVVYVVKR</sequence>
<dbReference type="Gene3D" id="3.40.50.150">
    <property type="entry name" value="Vaccinia Virus protein VP39"/>
    <property type="match status" value="1"/>
</dbReference>
<gene>
    <name evidence="1" type="ORF">UY16_C0012G0005</name>
</gene>
<reference evidence="1 2" key="1">
    <citation type="journal article" date="2015" name="Nature">
        <title>rRNA introns, odd ribosomes, and small enigmatic genomes across a large radiation of phyla.</title>
        <authorList>
            <person name="Brown C.T."/>
            <person name="Hug L.A."/>
            <person name="Thomas B.C."/>
            <person name="Sharon I."/>
            <person name="Castelle C.J."/>
            <person name="Singh A."/>
            <person name="Wilkins M.J."/>
            <person name="Williams K.H."/>
            <person name="Banfield J.F."/>
        </authorList>
    </citation>
    <scope>NUCLEOTIDE SEQUENCE [LARGE SCALE GENOMIC DNA]</scope>
</reference>